<evidence type="ECO:0000256" key="1">
    <source>
        <dbReference type="ARBA" id="ARBA00022801"/>
    </source>
</evidence>
<gene>
    <name evidence="3" type="ORF">JVT61DRAFT_9289</name>
</gene>
<dbReference type="PANTHER" id="PTHR31956">
    <property type="entry name" value="NON-SPECIFIC PHOSPHOLIPASE C4-RELATED"/>
    <property type="match status" value="1"/>
</dbReference>
<dbReference type="InterPro" id="IPR007312">
    <property type="entry name" value="Phosphoesterase"/>
</dbReference>
<accession>A0A8I2YGK6</accession>
<keyword evidence="4" id="KW-1185">Reference proteome</keyword>
<sequence>MVIKYSILLGAVVGSVSASVASTFTAPAAAPTDQSPFYVGTSNGTITNSPNVAGVVFDRFIQIWLENTDFMQARTNPSFQNLSAQGILLSSYYGVTHPSEPNYIASVGGDFFGLATDVLTSIPNNVSTIIDLLEAKNISWSTYQENMPTDGYAGYNYTNSDNYTYYARKHNPLAIYNSISQDTTRASRIRNFNDFAVDVGNNSLSQWIFVTPNLRNDAHDTTIEYVASWLDYWLVPLLQNPNFNTARTLILLTFDENETYTINNNVFSLLLGGVIPQNLRNTTDDTFYTHYSTLSTVQNNWGLGNLGRQDANKTLANVFALVADVTSYENNNLTTNSLPSLNITGTIPGALNPDAYVPYLAPTNSTGTGGGPTFFAPNVNMSLNASTAPAPVNLTALAASSSGKSGTRASVRVGIQTIVGAAFAAVIAGLLL</sequence>
<organism evidence="3 4">
    <name type="scientific">Boletus reticuloceps</name>
    <dbReference type="NCBI Taxonomy" id="495285"/>
    <lineage>
        <taxon>Eukaryota</taxon>
        <taxon>Fungi</taxon>
        <taxon>Dikarya</taxon>
        <taxon>Basidiomycota</taxon>
        <taxon>Agaricomycotina</taxon>
        <taxon>Agaricomycetes</taxon>
        <taxon>Agaricomycetidae</taxon>
        <taxon>Boletales</taxon>
        <taxon>Boletineae</taxon>
        <taxon>Boletaceae</taxon>
        <taxon>Boletoideae</taxon>
        <taxon>Boletus</taxon>
    </lineage>
</organism>
<protein>
    <submittedName>
        <fullName evidence="3">Phosphoesterase family-domain-containing protein</fullName>
    </submittedName>
</protein>
<dbReference type="EMBL" id="JAGFBS010000033">
    <property type="protein sequence ID" value="KAG6371579.1"/>
    <property type="molecule type" value="Genomic_DNA"/>
</dbReference>
<evidence type="ECO:0000313" key="3">
    <source>
        <dbReference type="EMBL" id="KAG6371579.1"/>
    </source>
</evidence>
<dbReference type="Pfam" id="PF04185">
    <property type="entry name" value="Phosphoesterase"/>
    <property type="match status" value="1"/>
</dbReference>
<keyword evidence="1" id="KW-0378">Hydrolase</keyword>
<proteinExistence type="predicted"/>
<dbReference type="PANTHER" id="PTHR31956:SF8">
    <property type="entry name" value="ACID PHOSPHATASE PHOA (AFU_ORTHOLOGUE AFUA_1G03570)"/>
    <property type="match status" value="1"/>
</dbReference>
<dbReference type="GO" id="GO:0016788">
    <property type="term" value="F:hydrolase activity, acting on ester bonds"/>
    <property type="evidence" value="ECO:0007669"/>
    <property type="project" value="InterPro"/>
</dbReference>
<dbReference type="OrthoDB" id="5135119at2759"/>
<feature type="chain" id="PRO_5034997353" evidence="2">
    <location>
        <begin position="19"/>
        <end position="432"/>
    </location>
</feature>
<evidence type="ECO:0000256" key="2">
    <source>
        <dbReference type="SAM" id="SignalP"/>
    </source>
</evidence>
<dbReference type="AlphaFoldDB" id="A0A8I2YGK6"/>
<dbReference type="Proteomes" id="UP000683000">
    <property type="component" value="Unassembled WGS sequence"/>
</dbReference>
<feature type="signal peptide" evidence="2">
    <location>
        <begin position="1"/>
        <end position="18"/>
    </location>
</feature>
<comment type="caution">
    <text evidence="3">The sequence shown here is derived from an EMBL/GenBank/DDBJ whole genome shotgun (WGS) entry which is preliminary data.</text>
</comment>
<reference evidence="3" key="1">
    <citation type="submission" date="2021-03" db="EMBL/GenBank/DDBJ databases">
        <title>Evolutionary innovations through gain and loss of genes in the ectomycorrhizal Boletales.</title>
        <authorList>
            <person name="Wu G."/>
            <person name="Miyauchi S."/>
            <person name="Morin E."/>
            <person name="Yang Z.-L."/>
            <person name="Xu J."/>
            <person name="Martin F.M."/>
        </authorList>
    </citation>
    <scope>NUCLEOTIDE SEQUENCE</scope>
    <source>
        <strain evidence="3">BR01</strain>
    </source>
</reference>
<keyword evidence="2" id="KW-0732">Signal</keyword>
<dbReference type="GO" id="GO:0009395">
    <property type="term" value="P:phospholipid catabolic process"/>
    <property type="evidence" value="ECO:0007669"/>
    <property type="project" value="TreeGrafter"/>
</dbReference>
<name>A0A8I2YGK6_9AGAM</name>
<evidence type="ECO:0000313" key="4">
    <source>
        <dbReference type="Proteomes" id="UP000683000"/>
    </source>
</evidence>
<dbReference type="Gene3D" id="3.40.720.10">
    <property type="entry name" value="Alkaline Phosphatase, subunit A"/>
    <property type="match status" value="1"/>
</dbReference>
<dbReference type="InterPro" id="IPR017850">
    <property type="entry name" value="Alkaline_phosphatase_core_sf"/>
</dbReference>